<dbReference type="EMBL" id="SIXH01000067">
    <property type="protein sequence ID" value="TBO59757.1"/>
    <property type="molecule type" value="Genomic_DNA"/>
</dbReference>
<evidence type="ECO:0000256" key="3">
    <source>
        <dbReference type="PIRSR" id="PIRSR600888-1"/>
    </source>
</evidence>
<comment type="similarity">
    <text evidence="1">Belongs to the dTDP-4-dehydrorhamnose 3,5-epimerase family.</text>
</comment>
<dbReference type="Gene3D" id="2.60.120.10">
    <property type="entry name" value="Jelly Rolls"/>
    <property type="match status" value="1"/>
</dbReference>
<organism evidence="5 6">
    <name type="scientific">Streptomyces kasugaensis</name>
    <dbReference type="NCBI Taxonomy" id="1946"/>
    <lineage>
        <taxon>Bacteria</taxon>
        <taxon>Bacillati</taxon>
        <taxon>Actinomycetota</taxon>
        <taxon>Actinomycetes</taxon>
        <taxon>Kitasatosporales</taxon>
        <taxon>Streptomycetaceae</taxon>
        <taxon>Streptomyces</taxon>
    </lineage>
</organism>
<dbReference type="Pfam" id="PF00908">
    <property type="entry name" value="dTDP_sugar_isom"/>
    <property type="match status" value="1"/>
</dbReference>
<feature type="active site" description="Proton acceptor" evidence="3">
    <location>
        <position position="57"/>
    </location>
</feature>
<reference evidence="5 6" key="1">
    <citation type="submission" date="2019-02" db="EMBL/GenBank/DDBJ databases">
        <title>Draft Genome Sequence of Streptomyces sp. AM-2504, identified by 16S rRNA comparative analysis as a Streptomyces Kasugaensis strain.</title>
        <authorList>
            <person name="Napolioni V."/>
            <person name="Giuliodori A.M."/>
            <person name="Spurio R."/>
            <person name="Fabbretti A."/>
        </authorList>
    </citation>
    <scope>NUCLEOTIDE SEQUENCE [LARGE SCALE GENOMIC DNA]</scope>
    <source>
        <strain evidence="5 6">AM-2504</strain>
    </source>
</reference>
<sequence>MKIPNAFRITPRQIPDRRGSFYEAFRSAALTEAIGYPFRIGQANYSVSRRGTLRGIHATSLPPGQAKLVTCVRGAVLDVAVDLRVGSPTFGEFEITHQDEESGVSVYMADGLGHAFLALTDDVCMNYLCSTEYVPGTMIDVNALDPQLGIPWNLTCDPVMSDKDAAAPNAAEAIAAGLLPTYDECLAHYARLRER</sequence>
<dbReference type="InterPro" id="IPR000888">
    <property type="entry name" value="RmlC-like"/>
</dbReference>
<dbReference type="AlphaFoldDB" id="A0A4Q9HX18"/>
<name>A0A4Q9HX18_STRKA</name>
<proteinExistence type="inferred from homology"/>
<evidence type="ECO:0000256" key="2">
    <source>
        <dbReference type="ARBA" id="ARBA00023235"/>
    </source>
</evidence>
<keyword evidence="2" id="KW-0413">Isomerase</keyword>
<dbReference type="SUPFAM" id="SSF51182">
    <property type="entry name" value="RmlC-like cupins"/>
    <property type="match status" value="1"/>
</dbReference>
<keyword evidence="6" id="KW-1185">Reference proteome</keyword>
<evidence type="ECO:0000313" key="5">
    <source>
        <dbReference type="EMBL" id="TBO59757.1"/>
    </source>
</evidence>
<dbReference type="InterPro" id="IPR014710">
    <property type="entry name" value="RmlC-like_jellyroll"/>
</dbReference>
<evidence type="ECO:0000313" key="6">
    <source>
        <dbReference type="Proteomes" id="UP000292452"/>
    </source>
</evidence>
<protein>
    <submittedName>
        <fullName evidence="5">dTDP-4-keto-6-deoxy-D-glucose epimerase</fullName>
    </submittedName>
</protein>
<dbReference type="GO" id="GO:0008830">
    <property type="term" value="F:dTDP-4-dehydrorhamnose 3,5-epimerase activity"/>
    <property type="evidence" value="ECO:0007669"/>
    <property type="project" value="InterPro"/>
</dbReference>
<dbReference type="PANTHER" id="PTHR21047">
    <property type="entry name" value="DTDP-6-DEOXY-D-GLUCOSE-3,5 EPIMERASE"/>
    <property type="match status" value="1"/>
</dbReference>
<dbReference type="GO" id="GO:0019305">
    <property type="term" value="P:dTDP-rhamnose biosynthetic process"/>
    <property type="evidence" value="ECO:0007669"/>
    <property type="project" value="TreeGrafter"/>
</dbReference>
<evidence type="ECO:0000256" key="4">
    <source>
        <dbReference type="PIRSR" id="PIRSR600888-3"/>
    </source>
</evidence>
<feature type="site" description="Participates in a stacking interaction with the thymidine ring of dTDP-4-oxo-6-deoxyglucose" evidence="4">
    <location>
        <position position="133"/>
    </location>
</feature>
<dbReference type="Proteomes" id="UP000292452">
    <property type="component" value="Unassembled WGS sequence"/>
</dbReference>
<dbReference type="InterPro" id="IPR011051">
    <property type="entry name" value="RmlC_Cupin_sf"/>
</dbReference>
<accession>A0A4Q9HX18</accession>
<dbReference type="GO" id="GO:0000271">
    <property type="term" value="P:polysaccharide biosynthetic process"/>
    <property type="evidence" value="ECO:0007669"/>
    <property type="project" value="TreeGrafter"/>
</dbReference>
<gene>
    <name evidence="5" type="ORF">EYS09_10395</name>
</gene>
<dbReference type="CDD" id="cd00438">
    <property type="entry name" value="cupin_RmlC"/>
    <property type="match status" value="1"/>
</dbReference>
<dbReference type="PANTHER" id="PTHR21047:SF2">
    <property type="entry name" value="THYMIDINE DIPHOSPHO-4-KETO-RHAMNOSE 3,5-EPIMERASE"/>
    <property type="match status" value="1"/>
</dbReference>
<feature type="active site" description="Proton donor" evidence="3">
    <location>
        <position position="127"/>
    </location>
</feature>
<evidence type="ECO:0000256" key="1">
    <source>
        <dbReference type="ARBA" id="ARBA00010154"/>
    </source>
</evidence>
<dbReference type="GO" id="GO:0005829">
    <property type="term" value="C:cytosol"/>
    <property type="evidence" value="ECO:0007669"/>
    <property type="project" value="TreeGrafter"/>
</dbReference>
<comment type="caution">
    <text evidence="5">The sequence shown here is derived from an EMBL/GenBank/DDBJ whole genome shotgun (WGS) entry which is preliminary data.</text>
</comment>